<sequence length="205" mass="22105">MDSKRLCLTAFFTMLTLSTGLISINCSLSPANAQNNVLSQKGNNNEAEQDTEQSRVSEQDNQVVSGDSNVLSGNNVLCQDQNNSDLTQLSEVCDSESLENPNGNTLFVFSVTTGSPGLVPSTNLNIIFDGRIVFNQTIIDATAKRITIDGQASSFLIAKGTTNNFEIKDMKSSAGATCQHTLKTFECGWNGVYLHSPILVLTLWG</sequence>
<evidence type="ECO:0000256" key="1">
    <source>
        <dbReference type="SAM" id="MobiDB-lite"/>
    </source>
</evidence>
<accession>A0A654LVL5</accession>
<dbReference type="EMBL" id="CP012850">
    <property type="protein sequence ID" value="ALI34496.1"/>
    <property type="molecule type" value="Genomic_DNA"/>
</dbReference>
<keyword evidence="3" id="KW-1185">Reference proteome</keyword>
<dbReference type="AlphaFoldDB" id="A0A654LVL5"/>
<feature type="region of interest" description="Disordered" evidence="1">
    <location>
        <begin position="42"/>
        <end position="63"/>
    </location>
</feature>
<organism evidence="2 3">
    <name type="scientific">Candidatus Nitrosocosmicus oleophilus</name>
    <dbReference type="NCBI Taxonomy" id="1353260"/>
    <lineage>
        <taxon>Archaea</taxon>
        <taxon>Nitrososphaerota</taxon>
        <taxon>Nitrososphaeria</taxon>
        <taxon>Nitrososphaerales</taxon>
        <taxon>Nitrososphaeraceae</taxon>
        <taxon>Candidatus Nitrosocosmicus</taxon>
    </lineage>
</organism>
<name>A0A654LVL5_9ARCH</name>
<reference evidence="3" key="1">
    <citation type="submission" date="2015-10" db="EMBL/GenBank/DDBJ databases">
        <title>Niche specialization of a soil ammonia-oxidizing archaeon, Candidatus Nitrosocosmicus oleophilus.</title>
        <authorList>
            <person name="Jung M.-Y."/>
            <person name="Rhee S.-K."/>
        </authorList>
    </citation>
    <scope>NUCLEOTIDE SEQUENCE [LARGE SCALE GENOMIC DNA]</scope>
    <source>
        <strain evidence="3">MY3</strain>
    </source>
</reference>
<evidence type="ECO:0000313" key="2">
    <source>
        <dbReference type="EMBL" id="ALI34496.1"/>
    </source>
</evidence>
<protein>
    <submittedName>
        <fullName evidence="2">Uncharacterized protein</fullName>
    </submittedName>
</protein>
<evidence type="ECO:0000313" key="3">
    <source>
        <dbReference type="Proteomes" id="UP000058925"/>
    </source>
</evidence>
<dbReference type="Proteomes" id="UP000058925">
    <property type="component" value="Chromosome"/>
</dbReference>
<proteinExistence type="predicted"/>
<gene>
    <name evidence="2" type="ORF">NMY3_00282</name>
</gene>
<dbReference type="KEGG" id="taa:NMY3_00282"/>